<reference evidence="1 2" key="1">
    <citation type="submission" date="2016-06" db="EMBL/GenBank/DDBJ databases">
        <authorList>
            <person name="Kjaerup R.B."/>
            <person name="Dalgaard T.S."/>
            <person name="Juul-Madsen H.R."/>
        </authorList>
    </citation>
    <scope>NUCLEOTIDE SEQUENCE [LARGE SCALE GENOMIC DNA]</scope>
</reference>
<gene>
    <name evidence="1" type="ORF">ZT3D7_G11290</name>
</gene>
<accession>A0A1X7S929</accession>
<proteinExistence type="predicted"/>
<name>A0A1X7S929_ZYMT9</name>
<dbReference type="Proteomes" id="UP000215127">
    <property type="component" value="Chromosome 13"/>
</dbReference>
<evidence type="ECO:0000313" key="2">
    <source>
        <dbReference type="Proteomes" id="UP000215127"/>
    </source>
</evidence>
<evidence type="ECO:0000313" key="1">
    <source>
        <dbReference type="EMBL" id="SMQ56135.1"/>
    </source>
</evidence>
<dbReference type="EMBL" id="LT853704">
    <property type="protein sequence ID" value="SMQ56135.1"/>
    <property type="molecule type" value="Genomic_DNA"/>
</dbReference>
<sequence length="384" mass="43389">MRQRATLPGLPVELIERIAQLTSQEDRKCLRIVSRDCGAKVLNVYKDSVFHEVRVTLCSESSIRNAINIIAHPLYDPADYHFAHAHGKSIAVAAHQAQKRRREYGNDRKLLTELFDKCRENGRMPSIHFKSHRDGSRSLQWLRDAGCRTNWSNADVTKNKEPDSDDYCLRTVMLAIVSSGASFETFSMDVAAGQGIHLGRNGRDMHEGTVYVAALYHFKVLDLVLNVCEQDQEDNHQFANDFITKIAKLNVRSLKIIPVSRYEWHLDLSPVAALMKLEFPLLESLDFEYVSVDWKILIAFCKRHKKLRQLALPGSLVTGTPDGIDAGYVLCAEIEFLTGVAEVMPARPYGSWKTYNSVGSLPSRYDGLLWADRRTSRAPARNVG</sequence>
<evidence type="ECO:0008006" key="3">
    <source>
        <dbReference type="Google" id="ProtNLM"/>
    </source>
</evidence>
<protein>
    <recommendedName>
        <fullName evidence="3">F-box domain-containing protein</fullName>
    </recommendedName>
</protein>
<keyword evidence="2" id="KW-1185">Reference proteome</keyword>
<organism evidence="1 2">
    <name type="scientific">Zymoseptoria tritici (strain ST99CH_3D7)</name>
    <dbReference type="NCBI Taxonomy" id="1276538"/>
    <lineage>
        <taxon>Eukaryota</taxon>
        <taxon>Fungi</taxon>
        <taxon>Dikarya</taxon>
        <taxon>Ascomycota</taxon>
        <taxon>Pezizomycotina</taxon>
        <taxon>Dothideomycetes</taxon>
        <taxon>Dothideomycetidae</taxon>
        <taxon>Mycosphaerellales</taxon>
        <taxon>Mycosphaerellaceae</taxon>
        <taxon>Zymoseptoria</taxon>
    </lineage>
</organism>
<dbReference type="AlphaFoldDB" id="A0A1X7S929"/>